<dbReference type="InterPro" id="IPR036305">
    <property type="entry name" value="RGS_sf"/>
</dbReference>
<evidence type="ECO:0000259" key="3">
    <source>
        <dbReference type="PROSITE" id="PS50195"/>
    </source>
</evidence>
<dbReference type="EMBL" id="CH991578">
    <property type="protein sequence ID" value="EDQ85013.1"/>
    <property type="molecule type" value="Genomic_DNA"/>
</dbReference>
<dbReference type="PANTHER" id="PTHR22775:SF3">
    <property type="entry name" value="SORTING NEXIN-13"/>
    <property type="match status" value="1"/>
</dbReference>
<feature type="compositionally biased region" description="Polar residues" evidence="1">
    <location>
        <begin position="618"/>
        <end position="638"/>
    </location>
</feature>
<dbReference type="InterPro" id="IPR016137">
    <property type="entry name" value="RGS"/>
</dbReference>
<dbReference type="PROSITE" id="PS50195">
    <property type="entry name" value="PX"/>
    <property type="match status" value="1"/>
</dbReference>
<dbReference type="Proteomes" id="UP000001357">
    <property type="component" value="Unassembled WGS sequence"/>
</dbReference>
<dbReference type="OMA" id="QKPETHI"/>
<feature type="region of interest" description="Disordered" evidence="1">
    <location>
        <begin position="609"/>
        <end position="656"/>
    </location>
</feature>
<organism evidence="5 6">
    <name type="scientific">Monosiga brevicollis</name>
    <name type="common">Choanoflagellate</name>
    <dbReference type="NCBI Taxonomy" id="81824"/>
    <lineage>
        <taxon>Eukaryota</taxon>
        <taxon>Choanoflagellata</taxon>
        <taxon>Craspedida</taxon>
        <taxon>Salpingoecidae</taxon>
        <taxon>Monosiga</taxon>
    </lineage>
</organism>
<dbReference type="InterPro" id="IPR001683">
    <property type="entry name" value="PX_dom"/>
</dbReference>
<feature type="region of interest" description="Disordered" evidence="1">
    <location>
        <begin position="503"/>
        <end position="556"/>
    </location>
</feature>
<sequence length="1084" mass="121468">MQVVVVLVLGLLLGTGLALLLQKRLTRLASLLPTLPARDPEIWPPRVAASYVPRAVAQADDVHAPSTEVHACRDCGQPSCTRARTRPQRSQTHPWEGLEIAEGLDQTLHEFLDEVVRSFIYSWFEFLTDNTDFVDEVKIELRFLLATIVQRALHVDLDGLIQRTVAPHLCAHIKTCLDAAAVIREAEPELRAVSIVDNERLAGLVEAALLEDPATAHPGLGYADPAEYNQYMRRMVEALLPRLLRPNIHGSTLMRLLFRELLVTYVFKPTVDALTYPDLYNSIFDLQLHQPAPAYAYPTSSGTVEFLRRFVEQDTAGDKTHTHNPDSGLRMRLPEIMLAPELHSLFIRYCSALGVEHLLTFVSAAETFTTQANERRDDADYRPLAWSNAATTFEAYEMAAAGEPDLRLEASREAAVRAQVKAQSGEPPEQLFLQLYSIAYRLLEKRYLPGFLQSKLFLTHRLGPKTSHAAPRREKQKPETHIAGLQLPPTPSEMEDPHFDVLAGPTKADKKKRGKRAKSMLILSDKATPTTTTAAASSTALPHEPSSRHAASLSESIKRARPPVDGARARAMTLDSNARLDMLGVDTGPNSPDEPSPSAISRSSVFEVESAPMRERSATLQPVSTTAASTPRQGSTGSVGLEDFTPPSSAASAPEENATIAAEGLDESDQTPEDERQLRALKHMVVKIKNPRVVGTGSKQHVVYPILVVMKGADGHDATLFKQGEANNWTVEHRYSDFFTLDRVVKKFYPDDDLKLPAKKNFNRLDERHIEARREQLHVYLQYLLQHKLIHQHVDCRRAIYAFLRPDVDNFKSVSNIILTRREHKGHMFYKAKKEAKSKIAKLLQLFEVSRRAFDEDREEMLREQQQRLEGDTLQASMPDPALLRRPIRRENGPSLTPAMHERLAGVRASYQQLMLDKDPLPVGRRVTQLLETVLENGLPEWASPLVLLGLRRPLAATVDDFIDRFLAFQLDCNLSEATLQDDIRLLMQSVFHPEEVVRSPEAQAASRTAVRDTLEQMLQPLVKAHVIKPQLVLRVLDIYGLFQSEALNRQLLLVIFDELILQLFPEVAHDLSVQQTPAAPSKA</sequence>
<dbReference type="InParanoid" id="A9VBP3"/>
<keyword evidence="6" id="KW-1185">Reference proteome</keyword>
<gene>
    <name evidence="5" type="ORF">MONBRDRAFT_12252</name>
</gene>
<dbReference type="STRING" id="81824.A9VBP3"/>
<feature type="domain" description="PXA" evidence="4">
    <location>
        <begin position="101"/>
        <end position="288"/>
    </location>
</feature>
<evidence type="ECO:0000313" key="6">
    <source>
        <dbReference type="Proteomes" id="UP000001357"/>
    </source>
</evidence>
<dbReference type="PANTHER" id="PTHR22775">
    <property type="entry name" value="SORTING NEXIN"/>
    <property type="match status" value="1"/>
</dbReference>
<dbReference type="Gene3D" id="3.30.1520.10">
    <property type="entry name" value="Phox-like domain"/>
    <property type="match status" value="1"/>
</dbReference>
<feature type="compositionally biased region" description="Low complexity" evidence="1">
    <location>
        <begin position="527"/>
        <end position="540"/>
    </location>
</feature>
<evidence type="ECO:0000256" key="1">
    <source>
        <dbReference type="SAM" id="MobiDB-lite"/>
    </source>
</evidence>
<evidence type="ECO:0000259" key="2">
    <source>
        <dbReference type="PROSITE" id="PS50132"/>
    </source>
</evidence>
<dbReference type="CDD" id="cd06093">
    <property type="entry name" value="PX_domain"/>
    <property type="match status" value="1"/>
</dbReference>
<dbReference type="Pfam" id="PF00787">
    <property type="entry name" value="PX"/>
    <property type="match status" value="1"/>
</dbReference>
<dbReference type="eggNOG" id="KOG2101">
    <property type="taxonomic scope" value="Eukaryota"/>
</dbReference>
<dbReference type="SUPFAM" id="SSF48097">
    <property type="entry name" value="Regulator of G-protein signaling, RGS"/>
    <property type="match status" value="1"/>
</dbReference>
<dbReference type="KEGG" id="mbr:MONBRDRAFT_12252"/>
<dbReference type="SMART" id="SM00313">
    <property type="entry name" value="PXA"/>
    <property type="match status" value="1"/>
</dbReference>
<dbReference type="Pfam" id="PF02194">
    <property type="entry name" value="PXA"/>
    <property type="match status" value="1"/>
</dbReference>
<protein>
    <recommendedName>
        <fullName evidence="7">PX domain-containing protein</fullName>
    </recommendedName>
</protein>
<dbReference type="InterPro" id="IPR003114">
    <property type="entry name" value="Phox_assoc"/>
</dbReference>
<dbReference type="InterPro" id="IPR036871">
    <property type="entry name" value="PX_dom_sf"/>
</dbReference>
<dbReference type="InterPro" id="IPR044926">
    <property type="entry name" value="RGS_subdomain_2"/>
</dbReference>
<dbReference type="SMART" id="SM00312">
    <property type="entry name" value="PX"/>
    <property type="match status" value="1"/>
</dbReference>
<reference evidence="5 6" key="1">
    <citation type="journal article" date="2008" name="Nature">
        <title>The genome of the choanoflagellate Monosiga brevicollis and the origin of metazoans.</title>
        <authorList>
            <consortium name="JGI Sequencing"/>
            <person name="King N."/>
            <person name="Westbrook M.J."/>
            <person name="Young S.L."/>
            <person name="Kuo A."/>
            <person name="Abedin M."/>
            <person name="Chapman J."/>
            <person name="Fairclough S."/>
            <person name="Hellsten U."/>
            <person name="Isogai Y."/>
            <person name="Letunic I."/>
            <person name="Marr M."/>
            <person name="Pincus D."/>
            <person name="Putnam N."/>
            <person name="Rokas A."/>
            <person name="Wright K.J."/>
            <person name="Zuzow R."/>
            <person name="Dirks W."/>
            <person name="Good M."/>
            <person name="Goodstein D."/>
            <person name="Lemons D."/>
            <person name="Li W."/>
            <person name="Lyons J.B."/>
            <person name="Morris A."/>
            <person name="Nichols S."/>
            <person name="Richter D.J."/>
            <person name="Salamov A."/>
            <person name="Bork P."/>
            <person name="Lim W.A."/>
            <person name="Manning G."/>
            <person name="Miller W.T."/>
            <person name="McGinnis W."/>
            <person name="Shapiro H."/>
            <person name="Tjian R."/>
            <person name="Grigoriev I.V."/>
            <person name="Rokhsar D."/>
        </authorList>
    </citation>
    <scope>NUCLEOTIDE SEQUENCE [LARGE SCALE GENOMIC DNA]</scope>
    <source>
        <strain evidence="6">MX1 / ATCC 50154</strain>
    </source>
</reference>
<proteinExistence type="predicted"/>
<evidence type="ECO:0000259" key="4">
    <source>
        <dbReference type="PROSITE" id="PS51207"/>
    </source>
</evidence>
<feature type="region of interest" description="Disordered" evidence="1">
    <location>
        <begin position="583"/>
        <end position="602"/>
    </location>
</feature>
<evidence type="ECO:0008006" key="7">
    <source>
        <dbReference type="Google" id="ProtNLM"/>
    </source>
</evidence>
<evidence type="ECO:0000313" key="5">
    <source>
        <dbReference type="EMBL" id="EDQ85013.1"/>
    </source>
</evidence>
<dbReference type="GeneID" id="5895484"/>
<dbReference type="PROSITE" id="PS51207">
    <property type="entry name" value="PXA"/>
    <property type="match status" value="1"/>
</dbReference>
<dbReference type="Gene3D" id="1.10.167.10">
    <property type="entry name" value="Regulator of G-protein Signalling 4, domain 2"/>
    <property type="match status" value="1"/>
</dbReference>
<dbReference type="GO" id="GO:0035091">
    <property type="term" value="F:phosphatidylinositol binding"/>
    <property type="evidence" value="ECO:0000318"/>
    <property type="project" value="GO_Central"/>
</dbReference>
<dbReference type="SUPFAM" id="SSF64268">
    <property type="entry name" value="PX domain"/>
    <property type="match status" value="1"/>
</dbReference>
<feature type="domain" description="RGS" evidence="2">
    <location>
        <begin position="332"/>
        <end position="457"/>
    </location>
</feature>
<accession>A9VBP3</accession>
<dbReference type="AlphaFoldDB" id="A9VBP3"/>
<name>A9VBP3_MONBE</name>
<dbReference type="PROSITE" id="PS50132">
    <property type="entry name" value="RGS"/>
    <property type="match status" value="1"/>
</dbReference>
<dbReference type="FunCoup" id="A9VBP3">
    <property type="interactions" value="1200"/>
</dbReference>
<feature type="compositionally biased region" description="Basic residues" evidence="1">
    <location>
        <begin position="509"/>
        <end position="518"/>
    </location>
</feature>
<feature type="domain" description="PX" evidence="3">
    <location>
        <begin position="682"/>
        <end position="811"/>
    </location>
</feature>
<dbReference type="RefSeq" id="XP_001750183.1">
    <property type="nucleotide sequence ID" value="XM_001750131.1"/>
</dbReference>